<dbReference type="Proteomes" id="UP000283090">
    <property type="component" value="Unassembled WGS sequence"/>
</dbReference>
<sequence length="140" mass="15789">MSFASVDKAFVASAEMTPKQITFGEFFQPASEEPTGPIKGEHKKLLFAYKRHTVKKLKGFINLGDVIIAAKEKPEESLKMVHEIARLRAHLLELKIARDCEKATVEISEDPLESKLIHGGYLVLTLHGLYTKWQFLVSTH</sequence>
<gene>
    <name evidence="1" type="ORF">DFL_003222</name>
</gene>
<proteinExistence type="predicted"/>
<organism evidence="1 2">
    <name type="scientific">Arthrobotrys flagrans</name>
    <name type="common">Nematode-trapping fungus</name>
    <name type="synonym">Trichothecium flagrans</name>
    <dbReference type="NCBI Taxonomy" id="97331"/>
    <lineage>
        <taxon>Eukaryota</taxon>
        <taxon>Fungi</taxon>
        <taxon>Dikarya</taxon>
        <taxon>Ascomycota</taxon>
        <taxon>Pezizomycotina</taxon>
        <taxon>Orbiliomycetes</taxon>
        <taxon>Orbiliales</taxon>
        <taxon>Orbiliaceae</taxon>
        <taxon>Arthrobotrys</taxon>
    </lineage>
</organism>
<evidence type="ECO:0000313" key="1">
    <source>
        <dbReference type="EMBL" id="RVD84885.1"/>
    </source>
</evidence>
<keyword evidence="2" id="KW-1185">Reference proteome</keyword>
<dbReference type="VEuPathDB" id="FungiDB:DFL_003222"/>
<dbReference type="EMBL" id="SAEB01000006">
    <property type="protein sequence ID" value="RVD84885.1"/>
    <property type="molecule type" value="Genomic_DNA"/>
</dbReference>
<protein>
    <submittedName>
        <fullName evidence="1">Uncharacterized protein</fullName>
    </submittedName>
</protein>
<dbReference type="GeneID" id="93585533"/>
<name>A0A437A1A6_ARTFL</name>
<reference evidence="1 2" key="1">
    <citation type="submission" date="2019-01" db="EMBL/GenBank/DDBJ databases">
        <title>Intercellular communication is required for trap formation in the nematode-trapping fungus Duddingtonia flagrans.</title>
        <authorList>
            <person name="Youssar L."/>
            <person name="Wernet V."/>
            <person name="Hensel N."/>
            <person name="Hildebrandt H.-G."/>
            <person name="Fischer R."/>
        </authorList>
    </citation>
    <scope>NUCLEOTIDE SEQUENCE [LARGE SCALE GENOMIC DNA]</scope>
    <source>
        <strain evidence="1 2">CBS H-5679</strain>
    </source>
</reference>
<accession>A0A437A1A6</accession>
<evidence type="ECO:0000313" key="2">
    <source>
        <dbReference type="Proteomes" id="UP000283090"/>
    </source>
</evidence>
<comment type="caution">
    <text evidence="1">The sequence shown here is derived from an EMBL/GenBank/DDBJ whole genome shotgun (WGS) entry which is preliminary data.</text>
</comment>
<dbReference type="AlphaFoldDB" id="A0A437A1A6"/>
<dbReference type="RefSeq" id="XP_067490429.1">
    <property type="nucleotide sequence ID" value="XM_067632130.1"/>
</dbReference>